<dbReference type="GeneID" id="63865287"/>
<protein>
    <submittedName>
        <fullName evidence="2">Phosphotransferase family protein</fullName>
    </submittedName>
</protein>
<accession>A0A8G1VYG0</accession>
<keyword evidence="3" id="KW-1185">Reference proteome</keyword>
<name>A0A8G1VYG0_9EURO</name>
<feature type="non-terminal residue" evidence="2">
    <location>
        <position position="580"/>
    </location>
</feature>
<gene>
    <name evidence="2" type="ORF">BO72DRAFT_486760</name>
</gene>
<dbReference type="GO" id="GO:0005739">
    <property type="term" value="C:mitochondrion"/>
    <property type="evidence" value="ECO:0007669"/>
    <property type="project" value="TreeGrafter"/>
</dbReference>
<dbReference type="AlphaFoldDB" id="A0A8G1VYG0"/>
<reference evidence="2 3" key="1">
    <citation type="submission" date="2018-02" db="EMBL/GenBank/DDBJ databases">
        <title>The genomes of Aspergillus section Nigri reveals drivers in fungal speciation.</title>
        <authorList>
            <consortium name="DOE Joint Genome Institute"/>
            <person name="Vesth T.C."/>
            <person name="Nybo J."/>
            <person name="Theobald S."/>
            <person name="Brandl J."/>
            <person name="Frisvad J.C."/>
            <person name="Nielsen K.F."/>
            <person name="Lyhne E.K."/>
            <person name="Kogle M.E."/>
            <person name="Kuo A."/>
            <person name="Riley R."/>
            <person name="Clum A."/>
            <person name="Nolan M."/>
            <person name="Lipzen A."/>
            <person name="Salamov A."/>
            <person name="Henrissat B."/>
            <person name="Wiebenga A."/>
            <person name="De vries R.P."/>
            <person name="Grigoriev I.V."/>
            <person name="Mortensen U.H."/>
            <person name="Andersen M.R."/>
            <person name="Baker S.E."/>
        </authorList>
    </citation>
    <scope>NUCLEOTIDE SEQUENCE [LARGE SCALE GENOMIC DNA]</scope>
    <source>
        <strain evidence="2 3">CBS 313.89</strain>
    </source>
</reference>
<dbReference type="InterPro" id="IPR011009">
    <property type="entry name" value="Kinase-like_dom_sf"/>
</dbReference>
<sequence length="580" mass="66255">MKLSAKRTTAPARKHFNPATVYPRRSAHPYATRSASRIPTPPCPRLFAKSHRVSQSITSASIPPRPDTTDLFRYTSGRWLWDEEQQLRDRFAPFNVRELQRVAAQSVGAEICTAITKLAEGSFNKTFRLEMGDGSAVIARIPHPIAGPRYYTTASEVATMEFARTVLGVPTPHVYAWNADVCNPVGSEYIIMEEAPGTKLEDLWDDYSLEEKIAVMKDLVQLERKMLQVPLNCYGSLYYTDVNIRGAVPAEARAELSAGLKDTIRRRFVIGPLAERHYWSKERAEMTLDRGPWKQPQDYVLSLAYREEPWIQQYATPRAEDDPLVTSATQNSPSSHISLLQKYRQVAPYLLPDDPVVVAPYIWHTDLHAGNIFICNGKISSVIDWQGLWAAPLIIQARHPRLVDYNGEVILKAPTTFKQLDLAEKARIRGLMSRSILLYLYEKQIARELPLLDKVLRFDHGRTRCNPVLFVGDTWEDDLLPLRESLIRFERCWNELGFDFPCPIHFTEDDFRVHAEESAGWNDVQDFWNSVADVVSRDGWTPHHLYGDAVSLFTELRDIGLKAMVGKERDAFEIQTQWVK</sequence>
<dbReference type="OrthoDB" id="2968323at2759"/>
<keyword evidence="2" id="KW-0808">Transferase</keyword>
<dbReference type="EMBL" id="KZ824649">
    <property type="protein sequence ID" value="RAK76383.1"/>
    <property type="molecule type" value="Genomic_DNA"/>
</dbReference>
<proteinExistence type="predicted"/>
<dbReference type="SUPFAM" id="SSF56112">
    <property type="entry name" value="Protein kinase-like (PK-like)"/>
    <property type="match status" value="1"/>
</dbReference>
<dbReference type="RefSeq" id="XP_040800393.1">
    <property type="nucleotide sequence ID" value="XM_040947954.1"/>
</dbReference>
<dbReference type="PANTHER" id="PTHR36091">
    <property type="entry name" value="ALTERED INHERITANCE OF MITOCHONDRIA PROTEIN 9, MITOCHONDRIAL"/>
    <property type="match status" value="1"/>
</dbReference>
<evidence type="ECO:0000313" key="3">
    <source>
        <dbReference type="Proteomes" id="UP000249789"/>
    </source>
</evidence>
<dbReference type="InterPro" id="IPR051035">
    <property type="entry name" value="Mito_inheritance_9"/>
</dbReference>
<dbReference type="InterPro" id="IPR002575">
    <property type="entry name" value="Aminoglycoside_PTrfase"/>
</dbReference>
<feature type="domain" description="Aminoglycoside phosphotransferase" evidence="1">
    <location>
        <begin position="323"/>
        <end position="387"/>
    </location>
</feature>
<dbReference type="Proteomes" id="UP000249789">
    <property type="component" value="Unassembled WGS sequence"/>
</dbReference>
<dbReference type="PANTHER" id="PTHR36091:SF2">
    <property type="entry name" value="AMINOGLYCOSIDE PHOSPHOTRANSFERASE DOMAIN-CONTAINING PROTEIN"/>
    <property type="match status" value="1"/>
</dbReference>
<dbReference type="Pfam" id="PF01636">
    <property type="entry name" value="APH"/>
    <property type="match status" value="1"/>
</dbReference>
<evidence type="ECO:0000259" key="1">
    <source>
        <dbReference type="Pfam" id="PF01636"/>
    </source>
</evidence>
<dbReference type="VEuPathDB" id="FungiDB:BO72DRAFT_486760"/>
<organism evidence="2 3">
    <name type="scientific">Aspergillus fijiensis CBS 313.89</name>
    <dbReference type="NCBI Taxonomy" id="1448319"/>
    <lineage>
        <taxon>Eukaryota</taxon>
        <taxon>Fungi</taxon>
        <taxon>Dikarya</taxon>
        <taxon>Ascomycota</taxon>
        <taxon>Pezizomycotina</taxon>
        <taxon>Eurotiomycetes</taxon>
        <taxon>Eurotiomycetidae</taxon>
        <taxon>Eurotiales</taxon>
        <taxon>Aspergillaceae</taxon>
        <taxon>Aspergillus</taxon>
    </lineage>
</organism>
<evidence type="ECO:0000313" key="2">
    <source>
        <dbReference type="EMBL" id="RAK76383.1"/>
    </source>
</evidence>
<dbReference type="GO" id="GO:0016740">
    <property type="term" value="F:transferase activity"/>
    <property type="evidence" value="ECO:0007669"/>
    <property type="project" value="UniProtKB-KW"/>
</dbReference>